<feature type="transmembrane region" description="Helical" evidence="2">
    <location>
        <begin position="57"/>
        <end position="81"/>
    </location>
</feature>
<keyword evidence="2" id="KW-0812">Transmembrane</keyword>
<reference evidence="3 4" key="1">
    <citation type="submission" date="2017-06" db="EMBL/GenBank/DDBJ databases">
        <authorList>
            <person name="Kim H.J."/>
            <person name="Triplett B.A."/>
        </authorList>
    </citation>
    <scope>NUCLEOTIDE SEQUENCE [LARGE SCALE GENOMIC DNA]</scope>
    <source>
        <strain evidence="3 4">DSM 8800</strain>
    </source>
</reference>
<protein>
    <recommendedName>
        <fullName evidence="5">Zn-dependent protease with chaperone function</fullName>
    </recommendedName>
</protein>
<dbReference type="EMBL" id="FZNQ01000010">
    <property type="protein sequence ID" value="SNR50222.1"/>
    <property type="molecule type" value="Genomic_DNA"/>
</dbReference>
<gene>
    <name evidence="3" type="ORF">SAMN06264855_11067</name>
</gene>
<keyword evidence="2" id="KW-1133">Transmembrane helix</keyword>
<accession>A0A238WUM5</accession>
<proteinExistence type="predicted"/>
<keyword evidence="2" id="KW-0472">Membrane</keyword>
<evidence type="ECO:0000256" key="1">
    <source>
        <dbReference type="SAM" id="MobiDB-lite"/>
    </source>
</evidence>
<feature type="transmembrane region" description="Helical" evidence="2">
    <location>
        <begin position="252"/>
        <end position="274"/>
    </location>
</feature>
<keyword evidence="4" id="KW-1185">Reference proteome</keyword>
<dbReference type="Proteomes" id="UP000198397">
    <property type="component" value="Unassembled WGS sequence"/>
</dbReference>
<feature type="region of interest" description="Disordered" evidence="1">
    <location>
        <begin position="1"/>
        <end position="44"/>
    </location>
</feature>
<dbReference type="RefSeq" id="WP_245809953.1">
    <property type="nucleotide sequence ID" value="NZ_FZNQ01000010.1"/>
</dbReference>
<evidence type="ECO:0000313" key="3">
    <source>
        <dbReference type="EMBL" id="SNR50222.1"/>
    </source>
</evidence>
<evidence type="ECO:0008006" key="5">
    <source>
        <dbReference type="Google" id="ProtNLM"/>
    </source>
</evidence>
<dbReference type="AlphaFoldDB" id="A0A238WUM5"/>
<organism evidence="3 4">
    <name type="scientific">Halorubrum vacuolatum</name>
    <name type="common">Natronobacterium vacuolatum</name>
    <dbReference type="NCBI Taxonomy" id="63740"/>
    <lineage>
        <taxon>Archaea</taxon>
        <taxon>Methanobacteriati</taxon>
        <taxon>Methanobacteriota</taxon>
        <taxon>Stenosarchaea group</taxon>
        <taxon>Halobacteria</taxon>
        <taxon>Halobacteriales</taxon>
        <taxon>Haloferacaceae</taxon>
        <taxon>Halorubrum</taxon>
    </lineage>
</organism>
<evidence type="ECO:0000256" key="2">
    <source>
        <dbReference type="SAM" id="Phobius"/>
    </source>
</evidence>
<feature type="transmembrane region" description="Helical" evidence="2">
    <location>
        <begin position="198"/>
        <end position="222"/>
    </location>
</feature>
<sequence>MSDTGTDPAGEPADSPAPRSSTEATDSAAQSDPDPPSDPIPASITSLLTEPSRRRSALGLLAFVLVPVVLATPVAVPIALLAGFGPLVGLLLALVGGPAVSAAVGPILLDRRIDRLPAADLEDRPSAFIEHRVSELAGSVGVEPPTVRIVRGTAANVAVADGYRGATLVVSTRLLSLPQDDRDAALRHALVRLQRREVAITTALLPAAVAVETLAIVATLLVGRRNDRGDTDRRVNRIHGYEPERGRVPGPVAAAAGVLLWILILPAWLPFVVADRFHVAEGRRAADVAVSRVGKPERDGLANALSFAREAAGAADWPPLFDRLSLLSMADETTDRVRGTTPQETRIRLARLRSKRAV</sequence>
<evidence type="ECO:0000313" key="4">
    <source>
        <dbReference type="Proteomes" id="UP000198397"/>
    </source>
</evidence>
<feature type="transmembrane region" description="Helical" evidence="2">
    <location>
        <begin position="87"/>
        <end position="109"/>
    </location>
</feature>
<name>A0A238WUM5_HALVU</name>